<dbReference type="RefSeq" id="WP_160900312.1">
    <property type="nucleotide sequence ID" value="NZ_CP102850.1"/>
</dbReference>
<gene>
    <name evidence="2" type="ORF">GIY30_01970</name>
</gene>
<comment type="caution">
    <text evidence="2">The sequence shown here is derived from an EMBL/GenBank/DDBJ whole genome shotgun (WGS) entry which is preliminary data.</text>
</comment>
<keyword evidence="3" id="KW-1185">Reference proteome</keyword>
<dbReference type="EMBL" id="WMBR01000001">
    <property type="protein sequence ID" value="MXP20137.1"/>
    <property type="molecule type" value="Genomic_DNA"/>
</dbReference>
<keyword evidence="1" id="KW-0472">Membrane</keyword>
<evidence type="ECO:0000313" key="3">
    <source>
        <dbReference type="Proteomes" id="UP000475545"/>
    </source>
</evidence>
<organism evidence="2 3">
    <name type="scientific">Gordonia mangrovi</name>
    <dbReference type="NCBI Taxonomy" id="2665643"/>
    <lineage>
        <taxon>Bacteria</taxon>
        <taxon>Bacillati</taxon>
        <taxon>Actinomycetota</taxon>
        <taxon>Actinomycetes</taxon>
        <taxon>Mycobacteriales</taxon>
        <taxon>Gordoniaceae</taxon>
        <taxon>Gordonia</taxon>
    </lineage>
</organism>
<dbReference type="Pfam" id="PF12277">
    <property type="entry name" value="DUF3618"/>
    <property type="match status" value="1"/>
</dbReference>
<name>A0A6L7GL61_9ACTN</name>
<dbReference type="AlphaFoldDB" id="A0A6L7GL61"/>
<dbReference type="Proteomes" id="UP000475545">
    <property type="component" value="Unassembled WGS sequence"/>
</dbReference>
<proteinExistence type="predicted"/>
<feature type="transmembrane region" description="Helical" evidence="1">
    <location>
        <begin position="55"/>
        <end position="72"/>
    </location>
</feature>
<keyword evidence="1" id="KW-0812">Transmembrane</keyword>
<sequence>MTTPDDVPPVEQQREELAQTVDALTDKLDVRARAQDAANRTVQSATATARDNQQLLIGVAAAVLAVGAVVVIRRKLR</sequence>
<evidence type="ECO:0000256" key="1">
    <source>
        <dbReference type="SAM" id="Phobius"/>
    </source>
</evidence>
<dbReference type="InterPro" id="IPR022062">
    <property type="entry name" value="DUF3618"/>
</dbReference>
<evidence type="ECO:0000313" key="2">
    <source>
        <dbReference type="EMBL" id="MXP20137.1"/>
    </source>
</evidence>
<keyword evidence="1" id="KW-1133">Transmembrane helix</keyword>
<protein>
    <submittedName>
        <fullName evidence="2">DUF3618 domain-containing protein</fullName>
    </submittedName>
</protein>
<reference evidence="2 3" key="1">
    <citation type="submission" date="2019-11" db="EMBL/GenBank/DDBJ databases">
        <title>Gordonia sp. nov., a novel actinobacterium isolated from mangrove soil in Hainan.</title>
        <authorList>
            <person name="Huang X."/>
            <person name="Xie Y."/>
            <person name="Chu X."/>
            <person name="Xiao K."/>
        </authorList>
    </citation>
    <scope>NUCLEOTIDE SEQUENCE [LARGE SCALE GENOMIC DNA]</scope>
    <source>
        <strain evidence="2 3">HNM0687</strain>
    </source>
</reference>
<accession>A0A6L7GL61</accession>